<comment type="catalytic activity">
    <reaction evidence="1">
        <text>a long-chain fatty acyl-CoA + 2 NADPH + 2 H(+) = a long-chain primary fatty alcohol + 2 NADP(+) + CoA</text>
        <dbReference type="Rhea" id="RHEA:52716"/>
        <dbReference type="ChEBI" id="CHEBI:15378"/>
        <dbReference type="ChEBI" id="CHEBI:57287"/>
        <dbReference type="ChEBI" id="CHEBI:57783"/>
        <dbReference type="ChEBI" id="CHEBI:58349"/>
        <dbReference type="ChEBI" id="CHEBI:77396"/>
        <dbReference type="ChEBI" id="CHEBI:83139"/>
        <dbReference type="EC" id="1.2.1.84"/>
    </reaction>
</comment>
<keyword evidence="1" id="KW-0560">Oxidoreductase</keyword>
<keyword evidence="1" id="KW-0521">NADP</keyword>
<keyword evidence="1" id="KW-0444">Lipid biosynthesis</keyword>
<sequence>MWKYYDGKAILVTGGSGFLGTALVYRLLTQTSASHVYLLCRGGTKKLELRWAESLPKTAIQDLLDMNRISTLDGDILQPNMGLPERDLTTLQNEVNIVIHAASSINLGKPLKGLADSITGASEMIAEFALTCYSLERFVYVSTAYSNSHLLPFEKGIDVHVNEEIYEPTNLDITTEWMEVKKLGTSMVYEDQNFPWAYGYAKNLTERLLQRRFAKAGDKLLIVRPSIIGPAQHFPFPGYSVPMSTPTTLVVAGMILSPNLTIKVATKSKDPGRECNLDEVPVDVVVDRMLCHLAMGTSGCIHAVSGQESRVRLLALWDSILRLRRVPWPRYAAFKDVDWKSSDQHPLARLYAILGASYCFSEKKTVALSRDPLVKECYGLQLFTEIDMADQMLTRTRDIHQVMRRFTHKSIWVWIMANVFYRGFKGRREEQSKR</sequence>
<feature type="domain" description="Thioester reductase (TE)" evidence="2">
    <location>
        <begin position="12"/>
        <end position="288"/>
    </location>
</feature>
<comment type="function">
    <text evidence="1">Catalyzes the reduction of fatty acyl-CoA to fatty alcohols.</text>
</comment>
<organism evidence="3 4">
    <name type="scientific">Penicillium antarcticum</name>
    <dbReference type="NCBI Taxonomy" id="416450"/>
    <lineage>
        <taxon>Eukaryota</taxon>
        <taxon>Fungi</taxon>
        <taxon>Dikarya</taxon>
        <taxon>Ascomycota</taxon>
        <taxon>Pezizomycotina</taxon>
        <taxon>Eurotiomycetes</taxon>
        <taxon>Eurotiomycetidae</taxon>
        <taxon>Eurotiales</taxon>
        <taxon>Aspergillaceae</taxon>
        <taxon>Penicillium</taxon>
    </lineage>
</organism>
<dbReference type="InterPro" id="IPR036291">
    <property type="entry name" value="NAD(P)-bd_dom_sf"/>
</dbReference>
<reference evidence="4" key="1">
    <citation type="journal article" date="2017" name="Nat. Microbiol.">
        <title>Global analysis of biosynthetic gene clusters reveals vast potential of secondary metabolite production in Penicillium species.</title>
        <authorList>
            <person name="Nielsen J.C."/>
            <person name="Grijseels S."/>
            <person name="Prigent S."/>
            <person name="Ji B."/>
            <person name="Dainat J."/>
            <person name="Nielsen K.F."/>
            <person name="Frisvad J.C."/>
            <person name="Workman M."/>
            <person name="Nielsen J."/>
        </authorList>
    </citation>
    <scope>NUCLEOTIDE SEQUENCE [LARGE SCALE GENOMIC DNA]</scope>
    <source>
        <strain evidence="4">IBT 31811</strain>
    </source>
</reference>
<keyword evidence="1" id="KW-0443">Lipid metabolism</keyword>
<dbReference type="GO" id="GO:0102965">
    <property type="term" value="F:alcohol-forming long-chain fatty acyl-CoA reductase activity"/>
    <property type="evidence" value="ECO:0007669"/>
    <property type="project" value="UniProtKB-EC"/>
</dbReference>
<dbReference type="STRING" id="416450.A0A1V6QJP0"/>
<evidence type="ECO:0000256" key="1">
    <source>
        <dbReference type="RuleBase" id="RU363097"/>
    </source>
</evidence>
<dbReference type="PANTHER" id="PTHR11011">
    <property type="entry name" value="MALE STERILITY PROTEIN 2-RELATED"/>
    <property type="match status" value="1"/>
</dbReference>
<dbReference type="InterPro" id="IPR013120">
    <property type="entry name" value="FAR_NAD-bd"/>
</dbReference>
<dbReference type="PANTHER" id="PTHR11011:SF45">
    <property type="entry name" value="FATTY ACYL-COA REDUCTASE CG8306-RELATED"/>
    <property type="match status" value="1"/>
</dbReference>
<dbReference type="Gene3D" id="3.40.50.720">
    <property type="entry name" value="NAD(P)-binding Rossmann-like Domain"/>
    <property type="match status" value="1"/>
</dbReference>
<dbReference type="GO" id="GO:0035336">
    <property type="term" value="P:long-chain fatty-acyl-CoA metabolic process"/>
    <property type="evidence" value="ECO:0007669"/>
    <property type="project" value="TreeGrafter"/>
</dbReference>
<name>A0A1V6QJP0_9EURO</name>
<keyword evidence="4" id="KW-1185">Reference proteome</keyword>
<dbReference type="EC" id="1.2.1.84" evidence="1"/>
<dbReference type="Pfam" id="PF07993">
    <property type="entry name" value="NAD_binding_4"/>
    <property type="match status" value="1"/>
</dbReference>
<proteinExistence type="inferred from homology"/>
<dbReference type="Proteomes" id="UP000191672">
    <property type="component" value="Unassembled WGS sequence"/>
</dbReference>
<gene>
    <name evidence="3" type="ORF">PENANT_c002G04096</name>
</gene>
<comment type="similarity">
    <text evidence="1">Belongs to the fatty acyl-CoA reductase family.</text>
</comment>
<dbReference type="EMBL" id="MDYN01000002">
    <property type="protein sequence ID" value="OQD89421.1"/>
    <property type="molecule type" value="Genomic_DNA"/>
</dbReference>
<dbReference type="GO" id="GO:0080019">
    <property type="term" value="F:alcohol-forming very long-chain fatty acyl-CoA reductase activity"/>
    <property type="evidence" value="ECO:0007669"/>
    <property type="project" value="InterPro"/>
</dbReference>
<protein>
    <recommendedName>
        <fullName evidence="1">Fatty acyl-CoA reductase</fullName>
        <ecNumber evidence="1">1.2.1.84</ecNumber>
    </recommendedName>
</protein>
<dbReference type="InterPro" id="IPR026055">
    <property type="entry name" value="FAR"/>
</dbReference>
<dbReference type="GO" id="GO:0005777">
    <property type="term" value="C:peroxisome"/>
    <property type="evidence" value="ECO:0007669"/>
    <property type="project" value="TreeGrafter"/>
</dbReference>
<evidence type="ECO:0000313" key="3">
    <source>
        <dbReference type="EMBL" id="OQD89421.1"/>
    </source>
</evidence>
<evidence type="ECO:0000259" key="2">
    <source>
        <dbReference type="Pfam" id="PF07993"/>
    </source>
</evidence>
<dbReference type="SUPFAM" id="SSF51735">
    <property type="entry name" value="NAD(P)-binding Rossmann-fold domains"/>
    <property type="match status" value="1"/>
</dbReference>
<dbReference type="AlphaFoldDB" id="A0A1V6QJP0"/>
<comment type="caution">
    <text evidence="3">The sequence shown here is derived from an EMBL/GenBank/DDBJ whole genome shotgun (WGS) entry which is preliminary data.</text>
</comment>
<evidence type="ECO:0000313" key="4">
    <source>
        <dbReference type="Proteomes" id="UP000191672"/>
    </source>
</evidence>
<accession>A0A1V6QJP0</accession>